<dbReference type="EMBL" id="JAUSUW010000001">
    <property type="protein sequence ID" value="MDQ0419548.1"/>
    <property type="molecule type" value="Genomic_DNA"/>
</dbReference>
<name>A0ABU0G2Q4_9HYPH</name>
<proteinExistence type="predicted"/>
<evidence type="ECO:0000313" key="1">
    <source>
        <dbReference type="EMBL" id="MDQ0419548.1"/>
    </source>
</evidence>
<organism evidence="1 2">
    <name type="scientific">Peteryoungia aggregata LMG 23059</name>
    <dbReference type="NCBI Taxonomy" id="1368425"/>
    <lineage>
        <taxon>Bacteria</taxon>
        <taxon>Pseudomonadati</taxon>
        <taxon>Pseudomonadota</taxon>
        <taxon>Alphaproteobacteria</taxon>
        <taxon>Hyphomicrobiales</taxon>
        <taxon>Rhizobiaceae</taxon>
        <taxon>Peteryoungia</taxon>
    </lineage>
</organism>
<dbReference type="RefSeq" id="WP_307369153.1">
    <property type="nucleotide sequence ID" value="NZ_JAUSUW010000001.1"/>
</dbReference>
<reference evidence="1 2" key="1">
    <citation type="submission" date="2023-07" db="EMBL/GenBank/DDBJ databases">
        <title>Genomic Encyclopedia of Type Strains, Phase IV (KMG-IV): sequencing the most valuable type-strain genomes for metagenomic binning, comparative biology and taxonomic classification.</title>
        <authorList>
            <person name="Goeker M."/>
        </authorList>
    </citation>
    <scope>NUCLEOTIDE SEQUENCE [LARGE SCALE GENOMIC DNA]</scope>
    <source>
        <strain evidence="1 2">DSM 1111</strain>
    </source>
</reference>
<keyword evidence="2" id="KW-1185">Reference proteome</keyword>
<protein>
    <recommendedName>
        <fullName evidence="3">DUF3618 domain-containing protein</fullName>
    </recommendedName>
</protein>
<evidence type="ECO:0008006" key="3">
    <source>
        <dbReference type="Google" id="ProtNLM"/>
    </source>
</evidence>
<accession>A0ABU0G2Q4</accession>
<evidence type="ECO:0000313" key="2">
    <source>
        <dbReference type="Proteomes" id="UP001238496"/>
    </source>
</evidence>
<comment type="caution">
    <text evidence="1">The sequence shown here is derived from an EMBL/GenBank/DDBJ whole genome shotgun (WGS) entry which is preliminary data.</text>
</comment>
<dbReference type="Proteomes" id="UP001238496">
    <property type="component" value="Unassembled WGS sequence"/>
</dbReference>
<gene>
    <name evidence="1" type="ORF">J2045_000558</name>
</gene>
<sequence length="128" mass="13756">MQMNDDRLDELFADLRSIEAAPSDALTARLIADAQSESDRLAATRERLADRPTRFSPRLLVEDILGLIGGWRPALGMAASLCCGIWFGAVGSDPAMFLSGLGLDRPAITVDLPENPSELIATPKGMTE</sequence>